<proteinExistence type="predicted"/>
<dbReference type="Proteomes" id="UP001314205">
    <property type="component" value="Unassembled WGS sequence"/>
</dbReference>
<keyword evidence="3" id="KW-1185">Reference proteome</keyword>
<sequence>MFLRGQSGRAVSLNRFDPKYASFGPRAPRPRPAAPAPPLATFSPAPAPNPATTATPNANGSFTPAADKYATVRPSRRTEPQPLSAAALEYRSLQRPRRQQQPNTGTQHRRRPDRQHHDQRDLYAVTEL</sequence>
<protein>
    <submittedName>
        <fullName evidence="2">Uncharacterized protein</fullName>
    </submittedName>
</protein>
<dbReference type="EMBL" id="CAVLGL010000093">
    <property type="protein sequence ID" value="CAK1596493.1"/>
    <property type="molecule type" value="Genomic_DNA"/>
</dbReference>
<evidence type="ECO:0000256" key="1">
    <source>
        <dbReference type="SAM" id="MobiDB-lite"/>
    </source>
</evidence>
<comment type="caution">
    <text evidence="2">The sequence shown here is derived from an EMBL/GenBank/DDBJ whole genome shotgun (WGS) entry which is preliminary data.</text>
</comment>
<gene>
    <name evidence="2" type="ORF">PARMNEM_LOCUS15834</name>
</gene>
<feature type="region of interest" description="Disordered" evidence="1">
    <location>
        <begin position="14"/>
        <end position="128"/>
    </location>
</feature>
<evidence type="ECO:0000313" key="3">
    <source>
        <dbReference type="Proteomes" id="UP001314205"/>
    </source>
</evidence>
<accession>A0AAV1LNC8</accession>
<feature type="compositionally biased region" description="Low complexity" evidence="1">
    <location>
        <begin position="39"/>
        <end position="59"/>
    </location>
</feature>
<dbReference type="AlphaFoldDB" id="A0AAV1LNC8"/>
<evidence type="ECO:0000313" key="2">
    <source>
        <dbReference type="EMBL" id="CAK1596493.1"/>
    </source>
</evidence>
<reference evidence="2 3" key="1">
    <citation type="submission" date="2023-11" db="EMBL/GenBank/DDBJ databases">
        <authorList>
            <person name="Hedman E."/>
            <person name="Englund M."/>
            <person name="Stromberg M."/>
            <person name="Nyberg Akerstrom W."/>
            <person name="Nylinder S."/>
            <person name="Jareborg N."/>
            <person name="Kallberg Y."/>
            <person name="Kronander E."/>
        </authorList>
    </citation>
    <scope>NUCLEOTIDE SEQUENCE [LARGE SCALE GENOMIC DNA]</scope>
</reference>
<name>A0AAV1LNC8_9NEOP</name>
<organism evidence="2 3">
    <name type="scientific">Parnassius mnemosyne</name>
    <name type="common">clouded apollo</name>
    <dbReference type="NCBI Taxonomy" id="213953"/>
    <lineage>
        <taxon>Eukaryota</taxon>
        <taxon>Metazoa</taxon>
        <taxon>Ecdysozoa</taxon>
        <taxon>Arthropoda</taxon>
        <taxon>Hexapoda</taxon>
        <taxon>Insecta</taxon>
        <taxon>Pterygota</taxon>
        <taxon>Neoptera</taxon>
        <taxon>Endopterygota</taxon>
        <taxon>Lepidoptera</taxon>
        <taxon>Glossata</taxon>
        <taxon>Ditrysia</taxon>
        <taxon>Papilionoidea</taxon>
        <taxon>Papilionidae</taxon>
        <taxon>Parnassiinae</taxon>
        <taxon>Parnassini</taxon>
        <taxon>Parnassius</taxon>
        <taxon>Driopa</taxon>
    </lineage>
</organism>